<dbReference type="STRING" id="906689.A0A2I0WH22"/>
<evidence type="ECO:0000313" key="2">
    <source>
        <dbReference type="EMBL" id="PKU74964.1"/>
    </source>
</evidence>
<evidence type="ECO:0000259" key="1">
    <source>
        <dbReference type="Pfam" id="PF14111"/>
    </source>
</evidence>
<dbReference type="AlphaFoldDB" id="A0A2I0WH22"/>
<accession>A0A2I0WH22</accession>
<dbReference type="PANTHER" id="PTHR31286">
    <property type="entry name" value="GLYCINE-RICH CELL WALL STRUCTURAL PROTEIN 1.8-LIKE"/>
    <property type="match status" value="1"/>
</dbReference>
<feature type="domain" description="DUF4283" evidence="1">
    <location>
        <begin position="65"/>
        <end position="148"/>
    </location>
</feature>
<dbReference type="PANTHER" id="PTHR31286:SF180">
    <property type="entry name" value="OS10G0362600 PROTEIN"/>
    <property type="match status" value="1"/>
</dbReference>
<protein>
    <recommendedName>
        <fullName evidence="1">DUF4283 domain-containing protein</fullName>
    </recommendedName>
</protein>
<dbReference type="Pfam" id="PF14111">
    <property type="entry name" value="DUF4283"/>
    <property type="match status" value="1"/>
</dbReference>
<reference evidence="2 3" key="2">
    <citation type="journal article" date="2017" name="Nature">
        <title>The Apostasia genome and the evolution of orchids.</title>
        <authorList>
            <person name="Zhang G.Q."/>
            <person name="Liu K.W."/>
            <person name="Li Z."/>
            <person name="Lohaus R."/>
            <person name="Hsiao Y.Y."/>
            <person name="Niu S.C."/>
            <person name="Wang J.Y."/>
            <person name="Lin Y.C."/>
            <person name="Xu Q."/>
            <person name="Chen L.J."/>
            <person name="Yoshida K."/>
            <person name="Fujiwara S."/>
            <person name="Wang Z.W."/>
            <person name="Zhang Y.Q."/>
            <person name="Mitsuda N."/>
            <person name="Wang M."/>
            <person name="Liu G.H."/>
            <person name="Pecoraro L."/>
            <person name="Huang H.X."/>
            <person name="Xiao X.J."/>
            <person name="Lin M."/>
            <person name="Wu X.Y."/>
            <person name="Wu W.L."/>
            <person name="Chen Y.Y."/>
            <person name="Chang S.B."/>
            <person name="Sakamoto S."/>
            <person name="Ohme-Takagi M."/>
            <person name="Yagi M."/>
            <person name="Zeng S.J."/>
            <person name="Shen C.Y."/>
            <person name="Yeh C.M."/>
            <person name="Luo Y.B."/>
            <person name="Tsai W.C."/>
            <person name="Van de Peer Y."/>
            <person name="Liu Z.J."/>
        </authorList>
    </citation>
    <scope>NUCLEOTIDE SEQUENCE [LARGE SCALE GENOMIC DNA]</scope>
    <source>
        <tissue evidence="2">The whole plant</tissue>
    </source>
</reference>
<dbReference type="Proteomes" id="UP000233837">
    <property type="component" value="Unassembled WGS sequence"/>
</dbReference>
<sequence length="179" mass="19996">MALNPLDFPPMLGSSVLGVPPQPLPPATYASNLSSSPSSSDEFPMSFVSPTKKLSFKTDDLTEGKNFWHLSLVGYSIGQRPYYERLLAAMNKAWKLKGSFSLLSLADDFFLLKFTSAEDFDMVRTGGPWFLLGKPFILQEWSPKFKPKRDETGSIPLWIKILDLPLALWTPAAKPCLNH</sequence>
<dbReference type="InterPro" id="IPR040256">
    <property type="entry name" value="At4g02000-like"/>
</dbReference>
<dbReference type="InterPro" id="IPR025558">
    <property type="entry name" value="DUF4283"/>
</dbReference>
<dbReference type="EMBL" id="KZ502662">
    <property type="protein sequence ID" value="PKU74964.1"/>
    <property type="molecule type" value="Genomic_DNA"/>
</dbReference>
<organism evidence="2 3">
    <name type="scientific">Dendrobium catenatum</name>
    <dbReference type="NCBI Taxonomy" id="906689"/>
    <lineage>
        <taxon>Eukaryota</taxon>
        <taxon>Viridiplantae</taxon>
        <taxon>Streptophyta</taxon>
        <taxon>Embryophyta</taxon>
        <taxon>Tracheophyta</taxon>
        <taxon>Spermatophyta</taxon>
        <taxon>Magnoliopsida</taxon>
        <taxon>Liliopsida</taxon>
        <taxon>Asparagales</taxon>
        <taxon>Orchidaceae</taxon>
        <taxon>Epidendroideae</taxon>
        <taxon>Malaxideae</taxon>
        <taxon>Dendrobiinae</taxon>
        <taxon>Dendrobium</taxon>
    </lineage>
</organism>
<reference evidence="2 3" key="1">
    <citation type="journal article" date="2016" name="Sci. Rep.">
        <title>The Dendrobium catenatum Lindl. genome sequence provides insights into polysaccharide synthase, floral development and adaptive evolution.</title>
        <authorList>
            <person name="Zhang G.Q."/>
            <person name="Xu Q."/>
            <person name="Bian C."/>
            <person name="Tsai W.C."/>
            <person name="Yeh C.M."/>
            <person name="Liu K.W."/>
            <person name="Yoshida K."/>
            <person name="Zhang L.S."/>
            <person name="Chang S.B."/>
            <person name="Chen F."/>
            <person name="Shi Y."/>
            <person name="Su Y.Y."/>
            <person name="Zhang Y.Q."/>
            <person name="Chen L.J."/>
            <person name="Yin Y."/>
            <person name="Lin M."/>
            <person name="Huang H."/>
            <person name="Deng H."/>
            <person name="Wang Z.W."/>
            <person name="Zhu S.L."/>
            <person name="Zhao X."/>
            <person name="Deng C."/>
            <person name="Niu S.C."/>
            <person name="Huang J."/>
            <person name="Wang M."/>
            <person name="Liu G.H."/>
            <person name="Yang H.J."/>
            <person name="Xiao X.J."/>
            <person name="Hsiao Y.Y."/>
            <person name="Wu W.L."/>
            <person name="Chen Y.Y."/>
            <person name="Mitsuda N."/>
            <person name="Ohme-Takagi M."/>
            <person name="Luo Y.B."/>
            <person name="Van de Peer Y."/>
            <person name="Liu Z.J."/>
        </authorList>
    </citation>
    <scope>NUCLEOTIDE SEQUENCE [LARGE SCALE GENOMIC DNA]</scope>
    <source>
        <tissue evidence="2">The whole plant</tissue>
    </source>
</reference>
<proteinExistence type="predicted"/>
<keyword evidence="3" id="KW-1185">Reference proteome</keyword>
<name>A0A2I0WH22_9ASPA</name>
<gene>
    <name evidence="2" type="ORF">MA16_Dca021203</name>
</gene>
<evidence type="ECO:0000313" key="3">
    <source>
        <dbReference type="Proteomes" id="UP000233837"/>
    </source>
</evidence>